<evidence type="ECO:0000256" key="1">
    <source>
        <dbReference type="ARBA" id="ARBA00022806"/>
    </source>
</evidence>
<protein>
    <submittedName>
        <fullName evidence="4">Putative pre-mRNA-splicing factor ATP-dependent RNA helicase DEAH4</fullName>
    </submittedName>
</protein>
<sequence>MDILSVPSTSLNCSVALVDMVLSMLAARALRRKGNTLQQTFLMVLAGVITSSCYRSLSSGTKQTMIQIGAKIMVCSSLVRGMMFVKDVRKQLSQIMQKMARGSLDVRAKERWKESRQDYKNLRKALCAGYAGQLAERMIHHNGYRTLGLKSQLVQVHPSSVLRADEDGMLPNYVLYHELVVTTRPYMRNVCAVEMSWVMPILKKLENLNINKLSGGSNQVEDRTEEKSSDSPKKSVDVARPPNDAESRIQAARDRFMARKAKR</sequence>
<organism evidence="4 5">
    <name type="scientific">Vitis vinifera</name>
    <name type="common">Grape</name>
    <dbReference type="NCBI Taxonomy" id="29760"/>
    <lineage>
        <taxon>Eukaryota</taxon>
        <taxon>Viridiplantae</taxon>
        <taxon>Streptophyta</taxon>
        <taxon>Embryophyta</taxon>
        <taxon>Tracheophyta</taxon>
        <taxon>Spermatophyta</taxon>
        <taxon>Magnoliopsida</taxon>
        <taxon>eudicotyledons</taxon>
        <taxon>Gunneridae</taxon>
        <taxon>Pentapetalae</taxon>
        <taxon>rosids</taxon>
        <taxon>Vitales</taxon>
        <taxon>Vitaceae</taxon>
        <taxon>Viteae</taxon>
        <taxon>Vitis</taxon>
    </lineage>
</organism>
<feature type="compositionally biased region" description="Basic and acidic residues" evidence="2">
    <location>
        <begin position="220"/>
        <end position="257"/>
    </location>
</feature>
<keyword evidence="1 4" id="KW-0347">Helicase</keyword>
<keyword evidence="1 4" id="KW-0547">Nucleotide-binding</keyword>
<evidence type="ECO:0000313" key="5">
    <source>
        <dbReference type="Proteomes" id="UP000288805"/>
    </source>
</evidence>
<reference evidence="4 5" key="1">
    <citation type="journal article" date="2018" name="PLoS Genet.">
        <title>Population sequencing reveals clonal diversity and ancestral inbreeding in the grapevine cultivar Chardonnay.</title>
        <authorList>
            <person name="Roach M.J."/>
            <person name="Johnson D.L."/>
            <person name="Bohlmann J."/>
            <person name="van Vuuren H.J."/>
            <person name="Jones S.J."/>
            <person name="Pretorius I.S."/>
            <person name="Schmidt S.A."/>
            <person name="Borneman A.R."/>
        </authorList>
    </citation>
    <scope>NUCLEOTIDE SEQUENCE [LARGE SCALE GENOMIC DNA]</scope>
    <source>
        <strain evidence="5">cv. Chardonnay</strain>
        <tissue evidence="4">Leaf</tissue>
    </source>
</reference>
<dbReference type="AlphaFoldDB" id="A0A438I2J5"/>
<dbReference type="Pfam" id="PF07717">
    <property type="entry name" value="OB_NTP_bind"/>
    <property type="match status" value="1"/>
</dbReference>
<keyword evidence="1 4" id="KW-0378">Hydrolase</keyword>
<dbReference type="InterPro" id="IPR011709">
    <property type="entry name" value="DEAD-box_helicase_OB_fold"/>
</dbReference>
<evidence type="ECO:0000256" key="2">
    <source>
        <dbReference type="SAM" id="MobiDB-lite"/>
    </source>
</evidence>
<dbReference type="Proteomes" id="UP000288805">
    <property type="component" value="Unassembled WGS sequence"/>
</dbReference>
<evidence type="ECO:0000259" key="3">
    <source>
        <dbReference type="Pfam" id="PF07717"/>
    </source>
</evidence>
<dbReference type="GO" id="GO:0004386">
    <property type="term" value="F:helicase activity"/>
    <property type="evidence" value="ECO:0007669"/>
    <property type="project" value="UniProtKB-KW"/>
</dbReference>
<evidence type="ECO:0000313" key="4">
    <source>
        <dbReference type="EMBL" id="RVW90933.1"/>
    </source>
</evidence>
<dbReference type="EMBL" id="QGNW01000151">
    <property type="protein sequence ID" value="RVW90933.1"/>
    <property type="molecule type" value="Genomic_DNA"/>
</dbReference>
<feature type="domain" description="DEAD-box helicase OB fold" evidence="3">
    <location>
        <begin position="122"/>
        <end position="204"/>
    </location>
</feature>
<comment type="caution">
    <text evidence="4">The sequence shown here is derived from an EMBL/GenBank/DDBJ whole genome shotgun (WGS) entry which is preliminary data.</text>
</comment>
<gene>
    <name evidence="4" type="primary">VvCHDp000984_4</name>
    <name evidence="4" type="ORF">CK203_028528</name>
</gene>
<feature type="region of interest" description="Disordered" evidence="2">
    <location>
        <begin position="213"/>
        <end position="263"/>
    </location>
</feature>
<accession>A0A438I2J5</accession>
<keyword evidence="1 4" id="KW-0067">ATP-binding</keyword>
<proteinExistence type="predicted"/>
<dbReference type="OrthoDB" id="10253254at2759"/>
<name>A0A438I2J5_VITVI</name>